<keyword evidence="1" id="KW-1133">Transmembrane helix</keyword>
<reference evidence="2 3" key="1">
    <citation type="submission" date="2015-04" db="EMBL/GenBank/DDBJ databases">
        <authorList>
            <person name="Syromyatnikov M.Y."/>
            <person name="Popov V.N."/>
        </authorList>
    </citation>
    <scope>NUCLEOTIDE SEQUENCE [LARGE SCALE GENOMIC DNA]</scope>
</reference>
<dbReference type="OrthoDB" id="8193455at2759"/>
<name>A0A1J1IV64_9DIPT</name>
<proteinExistence type="predicted"/>
<keyword evidence="1" id="KW-0472">Membrane</keyword>
<accession>A0A1J1IV64</accession>
<dbReference type="AlphaFoldDB" id="A0A1J1IV64"/>
<evidence type="ECO:0000256" key="1">
    <source>
        <dbReference type="SAM" id="Phobius"/>
    </source>
</evidence>
<gene>
    <name evidence="2" type="primary">putative GJ23625</name>
    <name evidence="2" type="ORF">CLUMA_CG016475</name>
</gene>
<protein>
    <submittedName>
        <fullName evidence="2">CLUMA_CG016475, isoform A</fullName>
    </submittedName>
</protein>
<dbReference type="STRING" id="568069.A0A1J1IV64"/>
<dbReference type="Proteomes" id="UP000183832">
    <property type="component" value="Unassembled WGS sequence"/>
</dbReference>
<feature type="transmembrane region" description="Helical" evidence="1">
    <location>
        <begin position="164"/>
        <end position="181"/>
    </location>
</feature>
<evidence type="ECO:0000313" key="3">
    <source>
        <dbReference type="Proteomes" id="UP000183832"/>
    </source>
</evidence>
<sequence>MHKPLKRFTQCGSLTMLFTVFVVMFSLSSTALTTFGIYKPQNQPAAPTQTPKGKDCNTNMDCVGIVDTSCVKDVDYKSRCLCGDFRAPNNGICSARMKGLRHQCRRTEDCEDYMVCRENNSTKTTLGSLSKDSGIREKLCLCDEDNGYMENIIENHCNAAVKNFIASIFGYMVAIIFYFFVTQKFLTY</sequence>
<dbReference type="EMBL" id="CVRI01000059">
    <property type="protein sequence ID" value="CRL03030.1"/>
    <property type="molecule type" value="Genomic_DNA"/>
</dbReference>
<keyword evidence="3" id="KW-1185">Reference proteome</keyword>
<feature type="transmembrane region" description="Helical" evidence="1">
    <location>
        <begin position="12"/>
        <end position="38"/>
    </location>
</feature>
<keyword evidence="1" id="KW-0812">Transmembrane</keyword>
<organism evidence="2 3">
    <name type="scientific">Clunio marinus</name>
    <dbReference type="NCBI Taxonomy" id="568069"/>
    <lineage>
        <taxon>Eukaryota</taxon>
        <taxon>Metazoa</taxon>
        <taxon>Ecdysozoa</taxon>
        <taxon>Arthropoda</taxon>
        <taxon>Hexapoda</taxon>
        <taxon>Insecta</taxon>
        <taxon>Pterygota</taxon>
        <taxon>Neoptera</taxon>
        <taxon>Endopterygota</taxon>
        <taxon>Diptera</taxon>
        <taxon>Nematocera</taxon>
        <taxon>Chironomoidea</taxon>
        <taxon>Chironomidae</taxon>
        <taxon>Clunio</taxon>
    </lineage>
</organism>
<evidence type="ECO:0000313" key="2">
    <source>
        <dbReference type="EMBL" id="CRL03030.1"/>
    </source>
</evidence>